<sequence length="208" mass="23426">MKKDATSKSSAIYSAPLQRLLEGKPPTVGLFLDKKVREAFRSDIASPHQRQGNSAAFFCYLLIDPTLVYAPAAECSFQDFMTAVFYVGKGKKSRPVQHLVDAAKSRSSAIPKSDKLKRILSLWDAGRGVVSLQVFQNVISVESHCREGAMLEAIGIRNLTNLKRGEYYDICIQWTSRQREEFGAFLLLSAWKIFRIEGSREIFEKDVL</sequence>
<evidence type="ECO:0000313" key="2">
    <source>
        <dbReference type="Proteomes" id="UP000298663"/>
    </source>
</evidence>
<reference evidence="1 2" key="2">
    <citation type="journal article" date="2019" name="G3 (Bethesda)">
        <title>Hybrid Assembly of the Genome of the Entomopathogenic Nematode Steinernema carpocapsae Identifies the X-Chromosome.</title>
        <authorList>
            <person name="Serra L."/>
            <person name="Macchietto M."/>
            <person name="Macias-Munoz A."/>
            <person name="McGill C.J."/>
            <person name="Rodriguez I.M."/>
            <person name="Rodriguez B."/>
            <person name="Murad R."/>
            <person name="Mortazavi A."/>
        </authorList>
    </citation>
    <scope>NUCLEOTIDE SEQUENCE [LARGE SCALE GENOMIC DNA]</scope>
    <source>
        <strain evidence="1 2">ALL</strain>
    </source>
</reference>
<dbReference type="GO" id="GO:0000724">
    <property type="term" value="P:double-strand break repair via homologous recombination"/>
    <property type="evidence" value="ECO:0007669"/>
    <property type="project" value="TreeGrafter"/>
</dbReference>
<dbReference type="STRING" id="34508.A0A4U5N3Y1"/>
<name>A0A4U5N3Y1_STECR</name>
<proteinExistence type="predicted"/>
<dbReference type="GO" id="GO:0005737">
    <property type="term" value="C:cytoplasm"/>
    <property type="evidence" value="ECO:0007669"/>
    <property type="project" value="TreeGrafter"/>
</dbReference>
<keyword evidence="2" id="KW-1185">Reference proteome</keyword>
<dbReference type="Proteomes" id="UP000298663">
    <property type="component" value="Unassembled WGS sequence"/>
</dbReference>
<dbReference type="Pfam" id="PF22945">
    <property type="entry name" value="LEM-3_GIY-YIG"/>
    <property type="match status" value="1"/>
</dbReference>
<reference evidence="1 2" key="1">
    <citation type="journal article" date="2015" name="Genome Biol.">
        <title>Comparative genomics of Steinernema reveals deeply conserved gene regulatory networks.</title>
        <authorList>
            <person name="Dillman A.R."/>
            <person name="Macchietto M."/>
            <person name="Porter C.F."/>
            <person name="Rogers A."/>
            <person name="Williams B."/>
            <person name="Antoshechkin I."/>
            <person name="Lee M.M."/>
            <person name="Goodwin Z."/>
            <person name="Lu X."/>
            <person name="Lewis E.E."/>
            <person name="Goodrich-Blair H."/>
            <person name="Stock S.P."/>
            <person name="Adams B.J."/>
            <person name="Sternberg P.W."/>
            <person name="Mortazavi A."/>
        </authorList>
    </citation>
    <scope>NUCLEOTIDE SEQUENCE [LARGE SCALE GENOMIC DNA]</scope>
    <source>
        <strain evidence="1 2">ALL</strain>
    </source>
</reference>
<dbReference type="PANTHER" id="PTHR46427:SF1">
    <property type="entry name" value="ANKYRIN REPEAT AND LEM DOMAIN-CONTAINING PROTEIN 1"/>
    <property type="match status" value="1"/>
</dbReference>
<dbReference type="InterPro" id="IPR034998">
    <property type="entry name" value="ANKLE1"/>
</dbReference>
<evidence type="ECO:0008006" key="3">
    <source>
        <dbReference type="Google" id="ProtNLM"/>
    </source>
</evidence>
<comment type="caution">
    <text evidence="1">The sequence shown here is derived from an EMBL/GenBank/DDBJ whole genome shotgun (WGS) entry which is preliminary data.</text>
</comment>
<accession>A0A4U5N3Y1</accession>
<dbReference type="GO" id="GO:0000712">
    <property type="term" value="P:resolution of meiotic recombination intermediates"/>
    <property type="evidence" value="ECO:0007669"/>
    <property type="project" value="TreeGrafter"/>
</dbReference>
<evidence type="ECO:0000313" key="1">
    <source>
        <dbReference type="EMBL" id="TKR77176.1"/>
    </source>
</evidence>
<dbReference type="GO" id="GO:0004520">
    <property type="term" value="F:DNA endonuclease activity"/>
    <property type="evidence" value="ECO:0007669"/>
    <property type="project" value="TreeGrafter"/>
</dbReference>
<dbReference type="GO" id="GO:0005654">
    <property type="term" value="C:nucleoplasm"/>
    <property type="evidence" value="ECO:0007669"/>
    <property type="project" value="TreeGrafter"/>
</dbReference>
<dbReference type="OrthoDB" id="1601181at2759"/>
<organism evidence="1 2">
    <name type="scientific">Steinernema carpocapsae</name>
    <name type="common">Entomopathogenic nematode</name>
    <dbReference type="NCBI Taxonomy" id="34508"/>
    <lineage>
        <taxon>Eukaryota</taxon>
        <taxon>Metazoa</taxon>
        <taxon>Ecdysozoa</taxon>
        <taxon>Nematoda</taxon>
        <taxon>Chromadorea</taxon>
        <taxon>Rhabditida</taxon>
        <taxon>Tylenchina</taxon>
        <taxon>Panagrolaimomorpha</taxon>
        <taxon>Strongyloidoidea</taxon>
        <taxon>Steinernematidae</taxon>
        <taxon>Steinernema</taxon>
    </lineage>
</organism>
<protein>
    <recommendedName>
        <fullName evidence="3">GIY-YIG domain-containing protein</fullName>
    </recommendedName>
</protein>
<dbReference type="EMBL" id="AZBU02000005">
    <property type="protein sequence ID" value="TKR77176.1"/>
    <property type="molecule type" value="Genomic_DNA"/>
</dbReference>
<dbReference type="AlphaFoldDB" id="A0A4U5N3Y1"/>
<gene>
    <name evidence="1" type="ORF">L596_018195</name>
</gene>
<dbReference type="CDD" id="cd10454">
    <property type="entry name" value="GIY-YIG_COG3680_Meta"/>
    <property type="match status" value="1"/>
</dbReference>
<dbReference type="PANTHER" id="PTHR46427">
    <property type="entry name" value="ANKYRIN REPEAT AND LEM DOMAIN-CONTAINING PROTEIN 1"/>
    <property type="match status" value="1"/>
</dbReference>